<dbReference type="Proteomes" id="UP000545507">
    <property type="component" value="Unassembled WGS sequence"/>
</dbReference>
<dbReference type="EMBL" id="VYGV01000001">
    <property type="protein sequence ID" value="NWF43946.1"/>
    <property type="molecule type" value="Genomic_DNA"/>
</dbReference>
<reference evidence="1 2" key="1">
    <citation type="submission" date="2019-09" db="EMBL/GenBank/DDBJ databases">
        <title>Hydrogenophaga aromatica sp. nov., isolated from a para-xylene-degrading enrichment culture.</title>
        <authorList>
            <person name="Tancsics A."/>
            <person name="Banerjee S."/>
        </authorList>
    </citation>
    <scope>NUCLEOTIDE SEQUENCE [LARGE SCALE GENOMIC DNA]</scope>
    <source>
        <strain evidence="1 2">D2P1</strain>
    </source>
</reference>
<evidence type="ECO:0000313" key="1">
    <source>
        <dbReference type="EMBL" id="NWF43946.1"/>
    </source>
</evidence>
<organism evidence="1 2">
    <name type="scientific">Hydrogenophaga aromaticivorans</name>
    <dbReference type="NCBI Taxonomy" id="2610898"/>
    <lineage>
        <taxon>Bacteria</taxon>
        <taxon>Pseudomonadati</taxon>
        <taxon>Pseudomonadota</taxon>
        <taxon>Betaproteobacteria</taxon>
        <taxon>Burkholderiales</taxon>
        <taxon>Comamonadaceae</taxon>
        <taxon>Hydrogenophaga</taxon>
    </lineage>
</organism>
<evidence type="ECO:0000313" key="2">
    <source>
        <dbReference type="Proteomes" id="UP000545507"/>
    </source>
</evidence>
<dbReference type="RefSeq" id="WP_177132568.1">
    <property type="nucleotide sequence ID" value="NZ_JAGPWB010000003.1"/>
</dbReference>
<gene>
    <name evidence="1" type="ORF">F3K02_01585</name>
</gene>
<protein>
    <submittedName>
        <fullName evidence="1">Uncharacterized protein</fullName>
    </submittedName>
</protein>
<dbReference type="AlphaFoldDB" id="A0A7Y8GT54"/>
<proteinExistence type="predicted"/>
<comment type="caution">
    <text evidence="1">The sequence shown here is derived from an EMBL/GenBank/DDBJ whole genome shotgun (WGS) entry which is preliminary data.</text>
</comment>
<sequence length="69" mass="8047">MPRHTLPDPHDYPSARRSAEHLRREALDDFWRGADAAWARIQLDAGARLTRSTQRLQARLRHRHAARLA</sequence>
<keyword evidence="2" id="KW-1185">Reference proteome</keyword>
<name>A0A7Y8GT54_9BURK</name>
<accession>A0A7Y8GT54</accession>